<dbReference type="GO" id="GO:0005654">
    <property type="term" value="C:nucleoplasm"/>
    <property type="evidence" value="ECO:0007669"/>
    <property type="project" value="UniProtKB-SubCell"/>
</dbReference>
<dbReference type="InterPro" id="IPR036322">
    <property type="entry name" value="WD40_repeat_dom_sf"/>
</dbReference>
<dbReference type="GO" id="GO:0043021">
    <property type="term" value="F:ribonucleoprotein complex binding"/>
    <property type="evidence" value="ECO:0007669"/>
    <property type="project" value="UniProtKB-UniRule"/>
</dbReference>
<evidence type="ECO:0000256" key="3">
    <source>
        <dbReference type="ARBA" id="ARBA00022574"/>
    </source>
</evidence>
<dbReference type="Gene3D" id="2.130.10.10">
    <property type="entry name" value="YVTN repeat-like/Quinoprotein amine dehydrogenase"/>
    <property type="match status" value="2"/>
</dbReference>
<dbReference type="GO" id="GO:0005730">
    <property type="term" value="C:nucleolus"/>
    <property type="evidence" value="ECO:0007669"/>
    <property type="project" value="UniProtKB-SubCell"/>
</dbReference>
<dbReference type="InterPro" id="IPR012972">
    <property type="entry name" value="NLE"/>
</dbReference>
<dbReference type="GO" id="GO:0000463">
    <property type="term" value="P:maturation of LSU-rRNA from tricistronic rRNA transcript (SSU-rRNA, 5.8S rRNA, LSU-rRNA)"/>
    <property type="evidence" value="ECO:0007669"/>
    <property type="project" value="UniProtKB-UniRule"/>
</dbReference>
<dbReference type="PRINTS" id="PR00320">
    <property type="entry name" value="GPROTEINBRPT"/>
</dbReference>
<dbReference type="SUPFAM" id="SSF50978">
    <property type="entry name" value="WD40 repeat-like"/>
    <property type="match status" value="1"/>
</dbReference>
<evidence type="ECO:0000256" key="4">
    <source>
        <dbReference type="ARBA" id="ARBA00022737"/>
    </source>
</evidence>
<evidence type="ECO:0000259" key="8">
    <source>
        <dbReference type="Pfam" id="PF08154"/>
    </source>
</evidence>
<feature type="domain" description="NLE" evidence="8">
    <location>
        <begin position="9"/>
        <end position="76"/>
    </location>
</feature>
<dbReference type="GO" id="GO:0030687">
    <property type="term" value="C:preribosome, large subunit precursor"/>
    <property type="evidence" value="ECO:0007669"/>
    <property type="project" value="UniProtKB-UniRule"/>
</dbReference>
<comment type="similarity">
    <text evidence="6">Belongs to the WD repeat WDR12/YTM1 family.</text>
</comment>
<comment type="function">
    <text evidence="6">Required for maturation of ribosomal RNAs and formation of the large ribosomal subunit.</text>
</comment>
<dbReference type="OrthoDB" id="10251381at2759"/>
<evidence type="ECO:0000256" key="1">
    <source>
        <dbReference type="ARBA" id="ARBA00022517"/>
    </source>
</evidence>
<comment type="subcellular location">
    <subcellularLocation>
        <location evidence="6">Nucleus</location>
        <location evidence="6">Nucleolus</location>
    </subcellularLocation>
    <subcellularLocation>
        <location evidence="6">Nucleus</location>
        <location evidence="6">Nucleoplasm</location>
    </subcellularLocation>
</comment>
<keyword evidence="5 6" id="KW-0539">Nucleus</keyword>
<keyword evidence="4" id="KW-0677">Repeat</keyword>
<keyword evidence="3 7" id="KW-0853">WD repeat</keyword>
<evidence type="ECO:0000256" key="7">
    <source>
        <dbReference type="PROSITE-ProRule" id="PRU00221"/>
    </source>
</evidence>
<dbReference type="InterPro" id="IPR001680">
    <property type="entry name" value="WD40_rpt"/>
</dbReference>
<evidence type="ECO:0000256" key="6">
    <source>
        <dbReference type="HAMAP-Rule" id="MF_03029"/>
    </source>
</evidence>
<evidence type="ECO:0000256" key="5">
    <source>
        <dbReference type="ARBA" id="ARBA00023242"/>
    </source>
</evidence>
<dbReference type="Pfam" id="PF00400">
    <property type="entry name" value="WD40"/>
    <property type="match status" value="5"/>
</dbReference>
<evidence type="ECO:0000313" key="9">
    <source>
        <dbReference type="EMBL" id="CAG9769690.1"/>
    </source>
</evidence>
<proteinExistence type="inferred from homology"/>
<dbReference type="GO" id="GO:0000466">
    <property type="term" value="P:maturation of 5.8S rRNA from tricistronic rRNA transcript (SSU-rRNA, 5.8S rRNA, LSU-rRNA)"/>
    <property type="evidence" value="ECO:0007669"/>
    <property type="project" value="UniProtKB-UniRule"/>
</dbReference>
<feature type="repeat" description="WD" evidence="7">
    <location>
        <begin position="383"/>
        <end position="420"/>
    </location>
</feature>
<dbReference type="PANTHER" id="PTHR19855">
    <property type="entry name" value="WD40 REPEAT PROTEIN 12, 37"/>
    <property type="match status" value="1"/>
</dbReference>
<dbReference type="FunFam" id="2.130.10.10:FF:001898">
    <property type="entry name" value="Ribosome biogenesis protein WDR12 homolog"/>
    <property type="match status" value="1"/>
</dbReference>
<dbReference type="Proteomes" id="UP001152799">
    <property type="component" value="Chromosome 5"/>
</dbReference>
<dbReference type="AlphaFoldDB" id="A0A9N9QQF4"/>
<dbReference type="InterPro" id="IPR015943">
    <property type="entry name" value="WD40/YVTN_repeat-like_dom_sf"/>
</dbReference>
<keyword evidence="2 6" id="KW-0698">rRNA processing</keyword>
<reference evidence="9" key="1">
    <citation type="submission" date="2022-01" db="EMBL/GenBank/DDBJ databases">
        <authorList>
            <person name="King R."/>
        </authorList>
    </citation>
    <scope>NUCLEOTIDE SEQUENCE</scope>
</reference>
<keyword evidence="1 6" id="KW-0690">Ribosome biogenesis</keyword>
<name>A0A9N9QQF4_9CUCU</name>
<gene>
    <name evidence="9" type="ORF">CEUTPL_LOCUS10192</name>
</gene>
<sequence length="420" mass="47242">MDNLNECQLQIRLITTQDIYAVPDVPLSVPTNIESKGLNQLLNQLLLENNPDILKTKEFDFLVVKELLRVPLLEHLQDRNVSTEATVEIEYIERIPAPEPQESILHDDWVSSISSTNKWILTGCYDHSVSIYTNHGKSVVSTIKHGDIIKDVAWIDKEDVSKGLISVSHDQTAIIWSWTEGTKNLTPKIQLKGHERGIECVGVGPNGLVATGSWDTQLKVWSSSFDPTDTGEPDIKRPRLNRDDLSPRTAKVSIKAHKEAVSSVIWLDENIICTAGMDHVIRLWHWESNGLVSEFVDQKAFLSASYSPLSKTLLASCTDKNIRLYDPRSTEGTICKSVFTSHSQWVSDVTWSKYNEHLFLSGAYDATVKMWDTRSPKAPLFNLQGHEGQVLAVDWSNDKYLVSGGADNMVHIFKNKHVTK</sequence>
<evidence type="ECO:0000313" key="10">
    <source>
        <dbReference type="Proteomes" id="UP001152799"/>
    </source>
</evidence>
<dbReference type="Pfam" id="PF08154">
    <property type="entry name" value="NLE"/>
    <property type="match status" value="1"/>
</dbReference>
<dbReference type="EMBL" id="OU892281">
    <property type="protein sequence ID" value="CAG9769690.1"/>
    <property type="molecule type" value="Genomic_DNA"/>
</dbReference>
<dbReference type="InterPro" id="IPR020472">
    <property type="entry name" value="WD40_PAC1"/>
</dbReference>
<keyword evidence="10" id="KW-1185">Reference proteome</keyword>
<dbReference type="CDD" id="cd00200">
    <property type="entry name" value="WD40"/>
    <property type="match status" value="1"/>
</dbReference>
<feature type="repeat" description="WD" evidence="7">
    <location>
        <begin position="339"/>
        <end position="375"/>
    </location>
</feature>
<feature type="repeat" description="WD" evidence="7">
    <location>
        <begin position="254"/>
        <end position="294"/>
    </location>
</feature>
<dbReference type="PROSITE" id="PS50082">
    <property type="entry name" value="WD_REPEATS_2"/>
    <property type="match status" value="4"/>
</dbReference>
<dbReference type="HAMAP" id="MF_03029">
    <property type="entry name" value="WDR12"/>
    <property type="match status" value="1"/>
</dbReference>
<accession>A0A9N9QQF4</accession>
<dbReference type="PANTHER" id="PTHR19855:SF11">
    <property type="entry name" value="RIBOSOME BIOGENESIS PROTEIN WDR12"/>
    <property type="match status" value="1"/>
</dbReference>
<dbReference type="InterPro" id="IPR028599">
    <property type="entry name" value="WDR12/Ytm1"/>
</dbReference>
<dbReference type="PROSITE" id="PS50294">
    <property type="entry name" value="WD_REPEATS_REGION"/>
    <property type="match status" value="3"/>
</dbReference>
<protein>
    <recommendedName>
        <fullName evidence="6">Ribosome biogenesis protein WDR12 homolog</fullName>
    </recommendedName>
</protein>
<feature type="repeat" description="WD" evidence="7">
    <location>
        <begin position="191"/>
        <end position="222"/>
    </location>
</feature>
<organism evidence="9 10">
    <name type="scientific">Ceutorhynchus assimilis</name>
    <name type="common">cabbage seed weevil</name>
    <dbReference type="NCBI Taxonomy" id="467358"/>
    <lineage>
        <taxon>Eukaryota</taxon>
        <taxon>Metazoa</taxon>
        <taxon>Ecdysozoa</taxon>
        <taxon>Arthropoda</taxon>
        <taxon>Hexapoda</taxon>
        <taxon>Insecta</taxon>
        <taxon>Pterygota</taxon>
        <taxon>Neoptera</taxon>
        <taxon>Endopterygota</taxon>
        <taxon>Coleoptera</taxon>
        <taxon>Polyphaga</taxon>
        <taxon>Cucujiformia</taxon>
        <taxon>Curculionidae</taxon>
        <taxon>Ceutorhynchinae</taxon>
        <taxon>Ceutorhynchus</taxon>
    </lineage>
</organism>
<dbReference type="SMART" id="SM00320">
    <property type="entry name" value="WD40"/>
    <property type="match status" value="7"/>
</dbReference>
<evidence type="ECO:0000256" key="2">
    <source>
        <dbReference type="ARBA" id="ARBA00022552"/>
    </source>
</evidence>